<dbReference type="AlphaFoldDB" id="A0A399JCH9"/>
<dbReference type="EMBL" id="QQXK01000004">
    <property type="protein sequence ID" value="RII43255.1"/>
    <property type="molecule type" value="Genomic_DNA"/>
</dbReference>
<keyword evidence="1" id="KW-1133">Transmembrane helix</keyword>
<organism evidence="2 3">
    <name type="scientific">Galactobacter valiniphilus</name>
    <dbReference type="NCBI Taxonomy" id="2676122"/>
    <lineage>
        <taxon>Bacteria</taxon>
        <taxon>Bacillati</taxon>
        <taxon>Actinomycetota</taxon>
        <taxon>Actinomycetes</taxon>
        <taxon>Micrococcales</taxon>
        <taxon>Micrococcaceae</taxon>
        <taxon>Galactobacter</taxon>
    </lineage>
</organism>
<proteinExistence type="predicted"/>
<evidence type="ECO:0000313" key="2">
    <source>
        <dbReference type="EMBL" id="RII43255.1"/>
    </source>
</evidence>
<keyword evidence="3" id="KW-1185">Reference proteome</keyword>
<name>A0A399JCH9_9MICC</name>
<keyword evidence="1" id="KW-0472">Membrane</keyword>
<reference evidence="2 3" key="1">
    <citation type="submission" date="2018-07" db="EMBL/GenBank/DDBJ databases">
        <title>Arthrobacter sp. nov., isolated from raw cow's milk with high bacterial count.</title>
        <authorList>
            <person name="Hahne J."/>
            <person name="Isele D."/>
            <person name="Lipski A."/>
        </authorList>
    </citation>
    <scope>NUCLEOTIDE SEQUENCE [LARGE SCALE GENOMIC DNA]</scope>
    <source>
        <strain evidence="2 3">JZ R-35</strain>
    </source>
</reference>
<comment type="caution">
    <text evidence="2">The sequence shown here is derived from an EMBL/GenBank/DDBJ whole genome shotgun (WGS) entry which is preliminary data.</text>
</comment>
<evidence type="ECO:0000256" key="1">
    <source>
        <dbReference type="SAM" id="Phobius"/>
    </source>
</evidence>
<keyword evidence="1" id="KW-0812">Transmembrane</keyword>
<gene>
    <name evidence="2" type="ORF">DWB68_02810</name>
</gene>
<sequence length="199" mass="20855">MSKPRPDLESINARVRRRELRTGRSGLVVTVVTLLVLLLGYLGLEAGTRAVDHKPWLIKPDAAWAWFVGLPDTAQVRIGVIVGGVLLLLLGLGLLYAALAPGRRPVRELPARRVIALVEHDVLAQALVRGAQLAAGVGAEQVRVGVDGRGVHVSIRPTSGVPVDAEAVRAAVAADLERNGLDPATPVAVQLAATGVVGQ</sequence>
<feature type="transmembrane region" description="Helical" evidence="1">
    <location>
        <begin position="76"/>
        <end position="99"/>
    </location>
</feature>
<evidence type="ECO:0000313" key="3">
    <source>
        <dbReference type="Proteomes" id="UP000265419"/>
    </source>
</evidence>
<evidence type="ECO:0008006" key="4">
    <source>
        <dbReference type="Google" id="ProtNLM"/>
    </source>
</evidence>
<dbReference type="Proteomes" id="UP000265419">
    <property type="component" value="Unassembled WGS sequence"/>
</dbReference>
<dbReference type="RefSeq" id="WP_119423627.1">
    <property type="nucleotide sequence ID" value="NZ_QQXK01000004.1"/>
</dbReference>
<accession>A0A399JCH9</accession>
<protein>
    <recommendedName>
        <fullName evidence="4">Alkaline shock response membrane anchor protein AmaP</fullName>
    </recommendedName>
</protein>
<feature type="transmembrane region" description="Helical" evidence="1">
    <location>
        <begin position="26"/>
        <end position="44"/>
    </location>
</feature>